<protein>
    <submittedName>
        <fullName evidence="5">Lipoprotein, putative</fullName>
    </submittedName>
</protein>
<reference evidence="6" key="1">
    <citation type="journal article" date="2015" name="MBio">
        <title>Genome-Resolved Metagenomic Analysis Reveals Roles for Candidate Phyla and Other Microbial Community Members in Biogeochemical Transformations in Oil Reservoirs.</title>
        <authorList>
            <person name="Hu P."/>
            <person name="Tom L."/>
            <person name="Singh A."/>
            <person name="Thomas B.C."/>
            <person name="Baker B.J."/>
            <person name="Piceno Y.M."/>
            <person name="Andersen G.L."/>
            <person name="Banfield J.F."/>
        </authorList>
    </citation>
    <scope>NUCLEOTIDE SEQUENCE [LARGE SCALE GENOMIC DNA]</scope>
</reference>
<evidence type="ECO:0000256" key="3">
    <source>
        <dbReference type="ARBA" id="ARBA00022729"/>
    </source>
</evidence>
<feature type="domain" description="Carbohydrate-binding module family 96" evidence="4">
    <location>
        <begin position="35"/>
        <end position="132"/>
    </location>
</feature>
<keyword evidence="2" id="KW-0964">Secreted</keyword>
<evidence type="ECO:0000259" key="4">
    <source>
        <dbReference type="Pfam" id="PF24517"/>
    </source>
</evidence>
<evidence type="ECO:0000256" key="1">
    <source>
        <dbReference type="ARBA" id="ARBA00004613"/>
    </source>
</evidence>
<sequence>MKSKGTGFVGFLSAALIVLLAGMAAAGAISPELVVDTYMEAEEEDETFADEEILWATSEDGDPVRITFLTFREMVMLADQIESGELRMYVAVVDSPGEVTLYFYDMAVLETETWADLPSYDEEPLATIEIEEVLVAEGDASIGFRSMEGSDDEMAVLEYTA</sequence>
<evidence type="ECO:0000256" key="2">
    <source>
        <dbReference type="ARBA" id="ARBA00022525"/>
    </source>
</evidence>
<keyword evidence="3" id="KW-0732">Signal</keyword>
<dbReference type="GO" id="GO:0005576">
    <property type="term" value="C:extracellular region"/>
    <property type="evidence" value="ECO:0007669"/>
    <property type="project" value="UniProtKB-SubCell"/>
</dbReference>
<accession>A0A124G352</accession>
<keyword evidence="5" id="KW-0449">Lipoprotein</keyword>
<comment type="caution">
    <text evidence="5">The sequence shown here is derived from an EMBL/GenBank/DDBJ whole genome shotgun (WGS) entry which is preliminary data.</text>
</comment>
<comment type="subcellular location">
    <subcellularLocation>
        <location evidence="1">Secreted</location>
    </subcellularLocation>
</comment>
<proteinExistence type="predicted"/>
<dbReference type="Proteomes" id="UP000053961">
    <property type="component" value="Unassembled WGS sequence"/>
</dbReference>
<dbReference type="EMBL" id="LGHB01000024">
    <property type="protein sequence ID" value="KUK95862.1"/>
    <property type="molecule type" value="Genomic_DNA"/>
</dbReference>
<evidence type="ECO:0000313" key="5">
    <source>
        <dbReference type="EMBL" id="KUK95862.1"/>
    </source>
</evidence>
<dbReference type="AlphaFoldDB" id="A0A124G352"/>
<gene>
    <name evidence="5" type="ORF">XE07_1490</name>
</gene>
<name>A0A124G352_9EURY</name>
<dbReference type="InterPro" id="IPR055372">
    <property type="entry name" value="CBM96"/>
</dbReference>
<organism evidence="5 6">
    <name type="scientific">Methanothrix harundinacea</name>
    <dbReference type="NCBI Taxonomy" id="301375"/>
    <lineage>
        <taxon>Archaea</taxon>
        <taxon>Methanobacteriati</taxon>
        <taxon>Methanobacteriota</taxon>
        <taxon>Stenosarchaea group</taxon>
        <taxon>Methanomicrobia</taxon>
        <taxon>Methanotrichales</taxon>
        <taxon>Methanotrichaceae</taxon>
        <taxon>Methanothrix</taxon>
    </lineage>
</organism>
<dbReference type="Pfam" id="PF24517">
    <property type="entry name" value="CBM96"/>
    <property type="match status" value="1"/>
</dbReference>
<dbReference type="PATRIC" id="fig|301375.6.peg.651"/>
<evidence type="ECO:0000313" key="6">
    <source>
        <dbReference type="Proteomes" id="UP000053961"/>
    </source>
</evidence>